<gene>
    <name evidence="2" type="ORF">J2S74_003335</name>
</gene>
<dbReference type="EMBL" id="JAUSUG010000013">
    <property type="protein sequence ID" value="MDQ0255951.1"/>
    <property type="molecule type" value="Genomic_DNA"/>
</dbReference>
<dbReference type="SUPFAM" id="SSF51658">
    <property type="entry name" value="Xylose isomerase-like"/>
    <property type="match status" value="1"/>
</dbReference>
<dbReference type="PANTHER" id="PTHR12110">
    <property type="entry name" value="HYDROXYPYRUVATE ISOMERASE"/>
    <property type="match status" value="1"/>
</dbReference>
<dbReference type="PANTHER" id="PTHR12110:SF21">
    <property type="entry name" value="XYLOSE ISOMERASE-LIKE TIM BARREL DOMAIN-CONTAINING PROTEIN"/>
    <property type="match status" value="1"/>
</dbReference>
<protein>
    <submittedName>
        <fullName evidence="2">Sugar phosphate isomerase/epimerase</fullName>
    </submittedName>
</protein>
<accession>A0ABT9ZXI7</accession>
<evidence type="ECO:0000259" key="1">
    <source>
        <dbReference type="Pfam" id="PF01261"/>
    </source>
</evidence>
<dbReference type="Proteomes" id="UP001230005">
    <property type="component" value="Unassembled WGS sequence"/>
</dbReference>
<keyword evidence="3" id="KW-1185">Reference proteome</keyword>
<name>A0ABT9ZXI7_9BACI</name>
<feature type="domain" description="Xylose isomerase-like TIM barrel" evidence="1">
    <location>
        <begin position="22"/>
        <end position="253"/>
    </location>
</feature>
<dbReference type="InterPro" id="IPR050312">
    <property type="entry name" value="IolE/XylAMocC-like"/>
</dbReference>
<dbReference type="RefSeq" id="WP_307327243.1">
    <property type="nucleotide sequence ID" value="NZ_JAUSUG010000013.1"/>
</dbReference>
<organism evidence="2 3">
    <name type="scientific">Evansella vedderi</name>
    <dbReference type="NCBI Taxonomy" id="38282"/>
    <lineage>
        <taxon>Bacteria</taxon>
        <taxon>Bacillati</taxon>
        <taxon>Bacillota</taxon>
        <taxon>Bacilli</taxon>
        <taxon>Bacillales</taxon>
        <taxon>Bacillaceae</taxon>
        <taxon>Evansella</taxon>
    </lineage>
</organism>
<dbReference type="InterPro" id="IPR036237">
    <property type="entry name" value="Xyl_isomerase-like_sf"/>
</dbReference>
<dbReference type="Pfam" id="PF01261">
    <property type="entry name" value="AP_endonuc_2"/>
    <property type="match status" value="1"/>
</dbReference>
<evidence type="ECO:0000313" key="2">
    <source>
        <dbReference type="EMBL" id="MDQ0255951.1"/>
    </source>
</evidence>
<reference evidence="2 3" key="1">
    <citation type="submission" date="2023-07" db="EMBL/GenBank/DDBJ databases">
        <title>Genomic Encyclopedia of Type Strains, Phase IV (KMG-IV): sequencing the most valuable type-strain genomes for metagenomic binning, comparative biology and taxonomic classification.</title>
        <authorList>
            <person name="Goeker M."/>
        </authorList>
    </citation>
    <scope>NUCLEOTIDE SEQUENCE [LARGE SCALE GENOMIC DNA]</scope>
    <source>
        <strain evidence="2 3">DSM 9768</strain>
    </source>
</reference>
<dbReference type="Gene3D" id="3.20.20.150">
    <property type="entry name" value="Divalent-metal-dependent TIM barrel enzymes"/>
    <property type="match status" value="1"/>
</dbReference>
<sequence length="275" mass="31066">MSVGVLAHLFGKMPYKQLAVEVSTHGFKHVQLALWKAVDDYDFNKAGLLNPGLATDIRETFQKHGVSISVLACYLHLYHKDIVTRRENIDRFKELIRYASLLGAPVVAAEVGKPSWKVSNEDWNILKSTLEELIEEGEKWGVFVGIEPANDHLIDTAASLKHMLEELNSSQIGVVLDPGNLLTAKNFHQQDQVIEEAFHLLGDHIVACHAKDRILLEDNSIQTVPPGKGKMNYALYVKLLEQYKPKCNIIMEAAKPYEMLECKYYIEKVQQAVKD</sequence>
<comment type="caution">
    <text evidence="2">The sequence shown here is derived from an EMBL/GenBank/DDBJ whole genome shotgun (WGS) entry which is preliminary data.</text>
</comment>
<keyword evidence="2" id="KW-0413">Isomerase</keyword>
<dbReference type="GO" id="GO:0016853">
    <property type="term" value="F:isomerase activity"/>
    <property type="evidence" value="ECO:0007669"/>
    <property type="project" value="UniProtKB-KW"/>
</dbReference>
<evidence type="ECO:0000313" key="3">
    <source>
        <dbReference type="Proteomes" id="UP001230005"/>
    </source>
</evidence>
<dbReference type="InterPro" id="IPR013022">
    <property type="entry name" value="Xyl_isomerase-like_TIM-brl"/>
</dbReference>
<proteinExistence type="predicted"/>